<evidence type="ECO:0000313" key="5">
    <source>
        <dbReference type="Proteomes" id="UP000000771"/>
    </source>
</evidence>
<keyword evidence="5" id="KW-1185">Reference proteome</keyword>
<dbReference type="Pfam" id="PF04461">
    <property type="entry name" value="YajQ"/>
    <property type="match status" value="1"/>
</dbReference>
<proteinExistence type="inferred from homology"/>
<dbReference type="GO" id="GO:0005829">
    <property type="term" value="C:cytosol"/>
    <property type="evidence" value="ECO:0007669"/>
    <property type="project" value="TreeGrafter"/>
</dbReference>
<organism evidence="4 5">
    <name type="scientific">Acidimicrobium ferrooxidans (strain DSM 10331 / JCM 15462 / NBRC 103882 / ICP)</name>
    <dbReference type="NCBI Taxonomy" id="525909"/>
    <lineage>
        <taxon>Bacteria</taxon>
        <taxon>Bacillati</taxon>
        <taxon>Actinomycetota</taxon>
        <taxon>Acidimicrobiia</taxon>
        <taxon>Acidimicrobiales</taxon>
        <taxon>Acidimicrobiaceae</taxon>
        <taxon>Acidimicrobium</taxon>
    </lineage>
</organism>
<evidence type="ECO:0000313" key="4">
    <source>
        <dbReference type="EMBL" id="ACU53347.1"/>
    </source>
</evidence>
<dbReference type="AlphaFoldDB" id="C7M2V3"/>
<keyword evidence="1 3" id="KW-0547">Nucleotide-binding</keyword>
<evidence type="ECO:0000256" key="3">
    <source>
        <dbReference type="HAMAP-Rule" id="MF_00632"/>
    </source>
</evidence>
<gene>
    <name evidence="4" type="ordered locus">Afer_0379</name>
</gene>
<dbReference type="HAMAP" id="MF_00632">
    <property type="entry name" value="UPF0234"/>
    <property type="match status" value="1"/>
</dbReference>
<dbReference type="RefSeq" id="WP_015797848.1">
    <property type="nucleotide sequence ID" value="NC_013124.1"/>
</dbReference>
<dbReference type="NCBIfam" id="NF003819">
    <property type="entry name" value="PRK05412.1"/>
    <property type="match status" value="1"/>
</dbReference>
<comment type="function">
    <text evidence="3">Nucleotide-binding protein.</text>
</comment>
<dbReference type="Proteomes" id="UP000000771">
    <property type="component" value="Chromosome"/>
</dbReference>
<sequence>MPSFDVVSEIDLQEVRNAVDQASREVTTRFDFKNTGSSINLNDRELTITLNSETPDRLRALATVLEERLVKRGVSLKALDRGPIEEAARGTQRQVIRLVAGLNQDRARAVTAAIKAAGIKGVQAQIQGEQVRVTSKKRDDLQSVIAHLREHITDFPVQFTNFRD</sequence>
<dbReference type="InterPro" id="IPR007551">
    <property type="entry name" value="YajQ/Smlt4090-like"/>
</dbReference>
<dbReference type="GO" id="GO:0000166">
    <property type="term" value="F:nucleotide binding"/>
    <property type="evidence" value="ECO:0007669"/>
    <property type="project" value="UniProtKB-UniRule"/>
</dbReference>
<dbReference type="SUPFAM" id="SSF89963">
    <property type="entry name" value="YajQ-like"/>
    <property type="match status" value="2"/>
</dbReference>
<dbReference type="HOGENOM" id="CLU_099839_1_0_11"/>
<evidence type="ECO:0000256" key="2">
    <source>
        <dbReference type="ARBA" id="ARBA00093450"/>
    </source>
</evidence>
<protein>
    <recommendedName>
        <fullName evidence="3">Nucleotide-binding protein Afer_0379</fullName>
    </recommendedName>
</protein>
<dbReference type="Gene3D" id="3.30.70.990">
    <property type="entry name" value="YajQ-like, domain 2"/>
    <property type="match status" value="1"/>
</dbReference>
<dbReference type="CDD" id="cd11740">
    <property type="entry name" value="YajQ_like"/>
    <property type="match status" value="1"/>
</dbReference>
<dbReference type="KEGG" id="afo:Afer_0379"/>
<dbReference type="InterPro" id="IPR035570">
    <property type="entry name" value="UPF0234_N"/>
</dbReference>
<accession>C7M2V3</accession>
<dbReference type="STRING" id="525909.Afer_0379"/>
<dbReference type="Gene3D" id="3.30.70.860">
    <property type="match status" value="1"/>
</dbReference>
<dbReference type="eggNOG" id="COG1666">
    <property type="taxonomic scope" value="Bacteria"/>
</dbReference>
<dbReference type="EMBL" id="CP001631">
    <property type="protein sequence ID" value="ACU53347.1"/>
    <property type="molecule type" value="Genomic_DNA"/>
</dbReference>
<dbReference type="PANTHER" id="PTHR30476">
    <property type="entry name" value="UPF0234 PROTEIN YAJQ"/>
    <property type="match status" value="1"/>
</dbReference>
<evidence type="ECO:0000256" key="1">
    <source>
        <dbReference type="ARBA" id="ARBA00022741"/>
    </source>
</evidence>
<dbReference type="InterPro" id="IPR035571">
    <property type="entry name" value="UPF0234-like_C"/>
</dbReference>
<dbReference type="OrthoDB" id="9801447at2"/>
<name>C7M2V3_ACIFD</name>
<comment type="similarity">
    <text evidence="2 3">Belongs to the YajQ family.</text>
</comment>
<dbReference type="PANTHER" id="PTHR30476:SF0">
    <property type="entry name" value="UPF0234 PROTEIN YAJQ"/>
    <property type="match status" value="1"/>
</dbReference>
<dbReference type="InterPro" id="IPR036183">
    <property type="entry name" value="YajQ-like_sf"/>
</dbReference>
<reference evidence="4 5" key="1">
    <citation type="journal article" date="2009" name="Stand. Genomic Sci.">
        <title>Complete genome sequence of Acidimicrobium ferrooxidans type strain (ICP).</title>
        <authorList>
            <person name="Clum A."/>
            <person name="Nolan M."/>
            <person name="Lang E."/>
            <person name="Glavina Del Rio T."/>
            <person name="Tice H."/>
            <person name="Copeland A."/>
            <person name="Cheng J.F."/>
            <person name="Lucas S."/>
            <person name="Chen F."/>
            <person name="Bruce D."/>
            <person name="Goodwin L."/>
            <person name="Pitluck S."/>
            <person name="Ivanova N."/>
            <person name="Mavrommatis K."/>
            <person name="Mikhailova N."/>
            <person name="Pati A."/>
            <person name="Chen A."/>
            <person name="Palaniappan K."/>
            <person name="Goker M."/>
            <person name="Spring S."/>
            <person name="Land M."/>
            <person name="Hauser L."/>
            <person name="Chang Y.J."/>
            <person name="Jeffries C.C."/>
            <person name="Chain P."/>
            <person name="Bristow J."/>
            <person name="Eisen J.A."/>
            <person name="Markowitz V."/>
            <person name="Hugenholtz P."/>
            <person name="Kyrpides N.C."/>
            <person name="Klenk H.P."/>
            <person name="Lapidus A."/>
        </authorList>
    </citation>
    <scope>NUCLEOTIDE SEQUENCE [LARGE SCALE GENOMIC DNA]</scope>
    <source>
        <strain evidence="5">DSM 10331 / JCM 15462 / NBRC 103882 / ICP</strain>
    </source>
</reference>